<dbReference type="VEuPathDB" id="FungiDB:CR_01820W_A"/>
<comment type="subcellular location">
    <subcellularLocation>
        <location evidence="1">Cytoplasm</location>
    </subcellularLocation>
</comment>
<dbReference type="InterPro" id="IPR051608">
    <property type="entry name" value="RQC_Subunit_NEMF"/>
</dbReference>
<name>A0A1D8PS32_CANAL</name>
<keyword evidence="12" id="KW-1185">Reference proteome</keyword>
<evidence type="ECO:0000256" key="1">
    <source>
        <dbReference type="ARBA" id="ARBA00004496"/>
    </source>
</evidence>
<evidence type="ECO:0000256" key="6">
    <source>
        <dbReference type="SAM" id="Coils"/>
    </source>
</evidence>
<dbReference type="GO" id="GO:0022626">
    <property type="term" value="C:cytosolic ribosome"/>
    <property type="evidence" value="ECO:0007669"/>
    <property type="project" value="EnsemblFungi"/>
</dbReference>
<dbReference type="Pfam" id="PF05670">
    <property type="entry name" value="NFACT-R_1"/>
    <property type="match status" value="1"/>
</dbReference>
<dbReference type="Pfam" id="PF05833">
    <property type="entry name" value="NFACT_N"/>
    <property type="match status" value="1"/>
</dbReference>
<dbReference type="RefSeq" id="XP_718248.2">
    <property type="nucleotide sequence ID" value="XM_713155.2"/>
</dbReference>
<dbReference type="Proteomes" id="UP000000559">
    <property type="component" value="Chromosome R"/>
</dbReference>
<dbReference type="AlphaFoldDB" id="A0A1D8PS32"/>
<feature type="coiled-coil region" evidence="6">
    <location>
        <begin position="825"/>
        <end position="866"/>
    </location>
</feature>
<keyword evidence="4 6" id="KW-0175">Coiled coil</keyword>
<dbReference type="OrthoDB" id="207084at2759"/>
<feature type="compositionally biased region" description="Basic residues" evidence="7">
    <location>
        <begin position="1005"/>
        <end position="1018"/>
    </location>
</feature>
<dbReference type="FunCoup" id="A0A1D8PS32">
    <property type="interactions" value="1050"/>
</dbReference>
<dbReference type="GO" id="GO:0000049">
    <property type="term" value="F:tRNA binding"/>
    <property type="evidence" value="ECO:0000318"/>
    <property type="project" value="GO_Central"/>
</dbReference>
<dbReference type="Gene3D" id="2.30.310.10">
    <property type="entry name" value="ibrinogen binding protein from staphylococcus aureus domain"/>
    <property type="match status" value="1"/>
</dbReference>
<dbReference type="GO" id="GO:0072344">
    <property type="term" value="P:rescue of stalled ribosome"/>
    <property type="evidence" value="ECO:0000318"/>
    <property type="project" value="GO_Central"/>
</dbReference>
<dbReference type="eggNOG" id="KOG2030">
    <property type="taxonomic scope" value="Eukaryota"/>
</dbReference>
<evidence type="ECO:0000313" key="11">
    <source>
        <dbReference type="EMBL" id="AOW30941.1"/>
    </source>
</evidence>
<dbReference type="PANTHER" id="PTHR15239">
    <property type="entry name" value="NUCLEAR EXPORT MEDIATOR FACTOR NEMF"/>
    <property type="match status" value="1"/>
</dbReference>
<dbReference type="EMBL" id="CP017630">
    <property type="protein sequence ID" value="AOW30941.1"/>
    <property type="molecule type" value="Genomic_DNA"/>
</dbReference>
<dbReference type="SMR" id="A0A1D8PS32"/>
<dbReference type="GO" id="GO:0043023">
    <property type="term" value="F:ribosomal large subunit binding"/>
    <property type="evidence" value="ECO:0000318"/>
    <property type="project" value="GO_Central"/>
</dbReference>
<dbReference type="CGD" id="CAL0000200790">
    <property type="gene designation" value="orf19.10114"/>
</dbReference>
<evidence type="ECO:0000259" key="8">
    <source>
        <dbReference type="Pfam" id="PF05670"/>
    </source>
</evidence>
<dbReference type="GO" id="GO:0010494">
    <property type="term" value="C:cytoplasmic stress granule"/>
    <property type="evidence" value="ECO:0007669"/>
    <property type="project" value="EnsemblFungi"/>
</dbReference>
<dbReference type="InterPro" id="IPR008532">
    <property type="entry name" value="NFACT_RNA-bd"/>
</dbReference>
<evidence type="ECO:0000256" key="3">
    <source>
        <dbReference type="ARBA" id="ARBA00022490"/>
    </source>
</evidence>
<dbReference type="KEGG" id="cal:CAALFM_CR01820WA"/>
<comment type="similarity">
    <text evidence="2">Belongs to the NEMF family.</text>
</comment>
<dbReference type="InParanoid" id="A0A1D8PS32"/>
<proteinExistence type="inferred from homology"/>
<evidence type="ECO:0000256" key="5">
    <source>
        <dbReference type="ARBA" id="ARBA00070414"/>
    </source>
</evidence>
<dbReference type="GO" id="GO:0043043">
    <property type="term" value="P:peptide biosynthetic process"/>
    <property type="evidence" value="ECO:0007669"/>
    <property type="project" value="EnsemblFungi"/>
</dbReference>
<evidence type="ECO:0000313" key="10">
    <source>
        <dbReference type="CGD" id="CAL0000200790"/>
    </source>
</evidence>
<feature type="compositionally biased region" description="Acidic residues" evidence="7">
    <location>
        <begin position="452"/>
        <end position="472"/>
    </location>
</feature>
<feature type="compositionally biased region" description="Basic residues" evidence="7">
    <location>
        <begin position="477"/>
        <end position="494"/>
    </location>
</feature>
<reference evidence="11 12" key="2">
    <citation type="journal article" date="2007" name="Genome Biol.">
        <title>Assembly of the Candida albicans genome into sixteen supercontigs aligned on the eight chromosomes.</title>
        <authorList>
            <person name="van het Hoog M."/>
            <person name="Rast T.J."/>
            <person name="Martchenko M."/>
            <person name="Grindle S."/>
            <person name="Dignard D."/>
            <person name="Hogues H."/>
            <person name="Cuomo C."/>
            <person name="Berriman M."/>
            <person name="Scherer S."/>
            <person name="Magee B.B."/>
            <person name="Whiteway M."/>
            <person name="Chibana H."/>
            <person name="Nantel A."/>
            <person name="Magee P.T."/>
        </authorList>
    </citation>
    <scope>GENOME REANNOTATION</scope>
    <source>
        <strain evidence="12">SC5314 / ATCC MYA-2876</strain>
    </source>
</reference>
<evidence type="ECO:0000256" key="7">
    <source>
        <dbReference type="SAM" id="MobiDB-lite"/>
    </source>
</evidence>
<feature type="domain" description="NFACT protein C-terminal" evidence="9">
    <location>
        <begin position="889"/>
        <end position="990"/>
    </location>
</feature>
<dbReference type="Pfam" id="PF11923">
    <property type="entry name" value="NFACT-C"/>
    <property type="match status" value="1"/>
</dbReference>
<dbReference type="GO" id="GO:1990116">
    <property type="term" value="P:ribosome-associated ubiquitin-dependent protein catabolic process"/>
    <property type="evidence" value="ECO:0000318"/>
    <property type="project" value="GO_Central"/>
</dbReference>
<feature type="compositionally biased region" description="Acidic residues" evidence="7">
    <location>
        <begin position="754"/>
        <end position="772"/>
    </location>
</feature>
<dbReference type="GO" id="GO:1904678">
    <property type="term" value="F:alpha-aminoacyl-tRNA binding"/>
    <property type="evidence" value="ECO:0007669"/>
    <property type="project" value="EnsemblFungi"/>
</dbReference>
<gene>
    <name evidence="11" type="ordered locus">CAALFM_CR01820WA</name>
    <name evidence="10" type="ordered locus">orf19.10114</name>
</gene>
<dbReference type="STRING" id="237561.A0A1D8PS32"/>
<sequence length="1018" mass="116829">MKQRITGLDLQILTSELSKELSNYRLQNIYNVASNSRQYLFKFSIPDSKKVVVLEYGNRIHLTDFERPTTQQPTNFVTKLRKHLKTRRLSGIKQISNDRILVLEFSDGKYYLVLEFFSAGNILLLDESQRILALQRLVSAKQENDRYAVNEEYKMFDKSLFQQDFHYEKRSYDLDEVESWIQTHKLKLSQNSDNKKAKVFSIHKLAFINASHLSGELIQKWFFESGIDPSQSCLSFEKNQEALQRVVNALGVCEDKYIDLINGAIATEGYIVAKKNNKVSEKSDLEYIYDEFHPFEPYKPNQEGIKFISVSGYNKTLDKFFSNIESTKFSMKIEQQKENAAKRLEKARSERDKQIDSLVAQQRLNAKKGELIQYHSELVEECRSYVQSFIDQQMDWTNIETVISLEQKKKNELAQHIQLPLNLKENKIKVLLEDFDDYEEITESASATETGSETETESESESSSESESDNDEDKIPVKRTQRKTNTKEKPKRKTIPTWIDLSQSAFANARSYFDSKKTAETKQVKVENSTSMALKNAERKITQDLTRSLKQENDTLKEIRPKYWFEKFFWFVSSEGYLCLAGKDASQTDMIYYRHFSDNDSIVSADMEGSLKVFIKNPLKGEALPPSTLMQAGIFAMSASSAWNGKVTTSAWVLHGTEISKRDFDGSIVPEGEFNYLVQKEYLPPAQLVMGFGFYCLLDDESTKRYGEIRTKRELEHGFAIVVDNKKKELEEIRLAQKASAKENTAQEQRVDESSESDDNEDDGGEDADSPDTDTVSVDANGEEKPVIVQQLPRGKRSKLKKIAAKYRDQDEEERKLRMDALGTLKQVEERLSKTQIENSEKSESVKKQQQKEVILERKKKQKERELQKYLLGDDNNDEETNNESHIVNYLEILDSFTAKPSTKDTIVGLVPVFAPWSALQKFKYKVKIQPGSGKKGKCIGDSINYFVNRKMDSSSRDVDLDWPQEREFINNFKTNDIVGIFTVGKVKLVLPGGSGDSNKSGKSNNKKPASKKGNKKK</sequence>
<keyword evidence="3" id="KW-0963">Cytoplasm</keyword>
<dbReference type="PANTHER" id="PTHR15239:SF6">
    <property type="entry name" value="RIBOSOME QUALITY CONTROL COMPLEX SUBUNIT NEMF"/>
    <property type="match status" value="1"/>
</dbReference>
<feature type="region of interest" description="Disordered" evidence="7">
    <location>
        <begin position="738"/>
        <end position="787"/>
    </location>
</feature>
<feature type="coiled-coil region" evidence="6">
    <location>
        <begin position="330"/>
        <end position="357"/>
    </location>
</feature>
<protein>
    <recommendedName>
        <fullName evidence="5">Ribosome quality control complex subunit 2</fullName>
    </recommendedName>
</protein>
<dbReference type="GO" id="GO:1990112">
    <property type="term" value="C:RQC complex"/>
    <property type="evidence" value="ECO:0000318"/>
    <property type="project" value="GO_Central"/>
</dbReference>
<evidence type="ECO:0000259" key="9">
    <source>
        <dbReference type="Pfam" id="PF11923"/>
    </source>
</evidence>
<feature type="domain" description="NFACT RNA-binding" evidence="8">
    <location>
        <begin position="567"/>
        <end position="676"/>
    </location>
</feature>
<dbReference type="FunFam" id="2.30.310.10:FF:000003">
    <property type="entry name" value="Zinc knuckle domain containing protein"/>
    <property type="match status" value="1"/>
</dbReference>
<evidence type="ECO:0000313" key="12">
    <source>
        <dbReference type="Proteomes" id="UP000000559"/>
    </source>
</evidence>
<dbReference type="GeneID" id="3640164"/>
<feature type="region of interest" description="Disordered" evidence="7">
    <location>
        <begin position="993"/>
        <end position="1018"/>
    </location>
</feature>
<feature type="region of interest" description="Disordered" evidence="7">
    <location>
        <begin position="442"/>
        <end position="494"/>
    </location>
</feature>
<dbReference type="InterPro" id="IPR021846">
    <property type="entry name" value="NFACT-C"/>
</dbReference>
<evidence type="ECO:0000256" key="4">
    <source>
        <dbReference type="ARBA" id="ARBA00023054"/>
    </source>
</evidence>
<accession>A0A1D8PS32</accession>
<evidence type="ECO:0000256" key="2">
    <source>
        <dbReference type="ARBA" id="ARBA00008318"/>
    </source>
</evidence>
<reference evidence="11 12" key="3">
    <citation type="journal article" date="2013" name="Genome Biol.">
        <title>Assembly of a phased diploid Candida albicans genome facilitates allele-specific measurements and provides a simple model for repeat and indel structure.</title>
        <authorList>
            <person name="Muzzey D."/>
            <person name="Schwartz K."/>
            <person name="Weissman J.S."/>
            <person name="Sherlock G."/>
        </authorList>
    </citation>
    <scope>NUCLEOTIDE SEQUENCE [LARGE SCALE GENOMIC DNA]</scope>
    <source>
        <strain evidence="12">SC5314 / ATCC MYA-2876</strain>
    </source>
</reference>
<reference evidence="11 12" key="1">
    <citation type="journal article" date="2004" name="Proc. Natl. Acad. Sci. U.S.A.">
        <title>The diploid genome sequence of Candida albicans.</title>
        <authorList>
            <person name="Jones T."/>
            <person name="Federspiel N.A."/>
            <person name="Chibana H."/>
            <person name="Dungan J."/>
            <person name="Kalman S."/>
            <person name="Magee B.B."/>
            <person name="Newport G."/>
            <person name="Thorstenson Y.R."/>
            <person name="Agabian N."/>
            <person name="Magee P.T."/>
            <person name="Davis R.W."/>
            <person name="Scherer S."/>
        </authorList>
    </citation>
    <scope>NUCLEOTIDE SEQUENCE [LARGE SCALE GENOMIC DNA]</scope>
    <source>
        <strain evidence="12">SC5314 / ATCC MYA-2876</strain>
    </source>
</reference>
<dbReference type="GO" id="GO:0140708">
    <property type="term" value="P:CAT tailing"/>
    <property type="evidence" value="ECO:0007669"/>
    <property type="project" value="EnsemblFungi"/>
</dbReference>
<organism evidence="11 12">
    <name type="scientific">Candida albicans (strain SC5314 / ATCC MYA-2876)</name>
    <name type="common">Yeast</name>
    <dbReference type="NCBI Taxonomy" id="237561"/>
    <lineage>
        <taxon>Eukaryota</taxon>
        <taxon>Fungi</taxon>
        <taxon>Dikarya</taxon>
        <taxon>Ascomycota</taxon>
        <taxon>Saccharomycotina</taxon>
        <taxon>Pichiomycetes</taxon>
        <taxon>Debaryomycetaceae</taxon>
        <taxon>Candida/Lodderomyces clade</taxon>
        <taxon>Candida</taxon>
    </lineage>
</organism>